<name>A0AAV8VEP8_9CUCU</name>
<dbReference type="AlphaFoldDB" id="A0AAV8VEP8"/>
<feature type="compositionally biased region" description="Basic and acidic residues" evidence="1">
    <location>
        <begin position="1"/>
        <end position="22"/>
    </location>
</feature>
<organism evidence="2 3">
    <name type="scientific">Exocentrus adspersus</name>
    <dbReference type="NCBI Taxonomy" id="1586481"/>
    <lineage>
        <taxon>Eukaryota</taxon>
        <taxon>Metazoa</taxon>
        <taxon>Ecdysozoa</taxon>
        <taxon>Arthropoda</taxon>
        <taxon>Hexapoda</taxon>
        <taxon>Insecta</taxon>
        <taxon>Pterygota</taxon>
        <taxon>Neoptera</taxon>
        <taxon>Endopterygota</taxon>
        <taxon>Coleoptera</taxon>
        <taxon>Polyphaga</taxon>
        <taxon>Cucujiformia</taxon>
        <taxon>Chrysomeloidea</taxon>
        <taxon>Cerambycidae</taxon>
        <taxon>Lamiinae</taxon>
        <taxon>Acanthocinini</taxon>
        <taxon>Exocentrus</taxon>
    </lineage>
</organism>
<evidence type="ECO:0000313" key="3">
    <source>
        <dbReference type="Proteomes" id="UP001159042"/>
    </source>
</evidence>
<sequence length="256" mass="29638">MEHNRMLEGGKVEKARRDRDDGGGGIVGMEREELYKYLGYQQARRIDQKNAKELLKKRFGQRLKSILKTKLCAKNMVKAINTYAVPVLTYSFGVLTYTKTELEQLNRIMRTMATKYRIHHPRSSMERLYVSRQHGGRGILDIRALHQKQVKSLREYFYKTAASNPLYKALVINIQRKYTDKINKYLPLANEIKAMWAQEKVVILPLIIGATGEIPQSLIENLKKLQLGQTLFEQLQKIVLLETTGIVRRVMGDQQT</sequence>
<protein>
    <submittedName>
        <fullName evidence="2">Uncharacterized protein</fullName>
    </submittedName>
</protein>
<comment type="caution">
    <text evidence="2">The sequence shown here is derived from an EMBL/GenBank/DDBJ whole genome shotgun (WGS) entry which is preliminary data.</text>
</comment>
<evidence type="ECO:0000256" key="1">
    <source>
        <dbReference type="SAM" id="MobiDB-lite"/>
    </source>
</evidence>
<dbReference type="Proteomes" id="UP001159042">
    <property type="component" value="Unassembled WGS sequence"/>
</dbReference>
<dbReference type="PANTHER" id="PTHR35450:SF2">
    <property type="entry name" value="REVERSE TRANSCRIPTASE DOMAIN-CONTAINING PROTEIN"/>
    <property type="match status" value="1"/>
</dbReference>
<reference evidence="2 3" key="1">
    <citation type="journal article" date="2023" name="Insect Mol. Biol.">
        <title>Genome sequencing provides insights into the evolution of gene families encoding plant cell wall-degrading enzymes in longhorned beetles.</title>
        <authorList>
            <person name="Shin N.R."/>
            <person name="Okamura Y."/>
            <person name="Kirsch R."/>
            <person name="Pauchet Y."/>
        </authorList>
    </citation>
    <scope>NUCLEOTIDE SEQUENCE [LARGE SCALE GENOMIC DNA]</scope>
    <source>
        <strain evidence="2">EAD_L_NR</strain>
    </source>
</reference>
<proteinExistence type="predicted"/>
<dbReference type="PANTHER" id="PTHR35450">
    <property type="entry name" value="REVERSE TRANSCRIPTASE DOMAIN-CONTAINING PROTEIN"/>
    <property type="match status" value="1"/>
</dbReference>
<accession>A0AAV8VEP8</accession>
<keyword evidence="3" id="KW-1185">Reference proteome</keyword>
<gene>
    <name evidence="2" type="ORF">NQ315_016705</name>
</gene>
<feature type="region of interest" description="Disordered" evidence="1">
    <location>
        <begin position="1"/>
        <end position="25"/>
    </location>
</feature>
<evidence type="ECO:0000313" key="2">
    <source>
        <dbReference type="EMBL" id="KAJ8912749.1"/>
    </source>
</evidence>
<dbReference type="EMBL" id="JANEYG010000113">
    <property type="protein sequence ID" value="KAJ8912749.1"/>
    <property type="molecule type" value="Genomic_DNA"/>
</dbReference>